<evidence type="ECO:0000313" key="1">
    <source>
        <dbReference type="EMBL" id="APU69634.1"/>
    </source>
</evidence>
<dbReference type="PANTHER" id="PTHR16026">
    <property type="entry name" value="CARTILAGE ACIDIC PROTEIN 1"/>
    <property type="match status" value="1"/>
</dbReference>
<dbReference type="SUPFAM" id="SSF69318">
    <property type="entry name" value="Integrin alpha N-terminal domain"/>
    <property type="match status" value="3"/>
</dbReference>
<gene>
    <name evidence="1" type="ORF">GRFL_2910</name>
</gene>
<protein>
    <submittedName>
        <fullName evidence="1">Uncharacterized protein</fullName>
    </submittedName>
</protein>
<organism evidence="1 2">
    <name type="scientific">Christiangramia flava JLT2011</name>
    <dbReference type="NCBI Taxonomy" id="1229726"/>
    <lineage>
        <taxon>Bacteria</taxon>
        <taxon>Pseudomonadati</taxon>
        <taxon>Bacteroidota</taxon>
        <taxon>Flavobacteriia</taxon>
        <taxon>Flavobacteriales</taxon>
        <taxon>Flavobacteriaceae</taxon>
        <taxon>Christiangramia</taxon>
    </lineage>
</organism>
<name>A0A1L7I8S3_9FLAO</name>
<dbReference type="Gene3D" id="2.130.10.130">
    <property type="entry name" value="Integrin alpha, N-terminal"/>
    <property type="match status" value="4"/>
</dbReference>
<sequence length="1075" mass="120171">MPASQTGISFSNDLDPESPFNIFNYLYYYNGAGVAAADFNRDGLIDLYFTGNQTADRLYLNKGNFQFEDVTSLTGIDNTSGWTTGVSNVDINNDGLMDLYVCKVSELSDPRDHNRLYLNLGVDGNGVPKFKEQAEAFGLAFQGYSTQSAFFDYDLDGDLDMYLLNHSTHPNRNYGRGSKRNSVDAKSGDRLYENENGKFRDVSAEVGLHQGIIGYGLGISVGDLNADGFPDLYIGNDFFENDYVYINQQDKTFRDINAEEHGGIGHTTHFSMGNDIADVNNDGLPDILSLDMLPQDLETYKTSGLEHPYQTYSNYLRNGFNPQYMQNTLQLNNGSGFSETAFLSGIAASEWSWGALFADFDNDSFQDVYITNGIKGATNDMDYIRFISNEKIQKQLSQGENANFEKIIQELPEKKVPNCFFQNNGDHVFEDRNGEWIENISSFSHGFVYADLDNDGNLDLVVNNTDEEAFVYRNNMNSESTNFLDVELNGSANNRNGIGAKVFVYTKGNLQFREHYLTRGYLSSLAPGLHFGLDKHKKIDSLRIVWPDASSEILRSVAANQKLVLDYSNAVKAPSKPVRKENSNFLEPKDAVFDYVHEEQSSLEFNREVLIPYASTNLSPRCSVGDLNNDGLEDIIFGGGKSQQAEVYLQDLEGTFTKLENMLAGNAIAENTDQVIFDANGDGLNDILMVSGGNEFQKGAALKPRLYFQENGKFTEDSLAFQNIELNASRVKAVDFNNDGALDVAISADVVPGKFGEIPRQYLFLNNGKGQFSDVTQQFSEDFGSAGMVHDMEWIDLNQDGFLDVVLAGYWMPITILINEKGRSLRKLDSQLGNSNGWWNCIRVADFDQDGDLDLVAGNWGLNSRLEASVEQPLSLYLNDFDENGSKDPVITYFYKNEETPFASKDELDRQMPFLKKKFTTYQSYAQAEFSSIFPEEKLENASLRKVYELGSCYFENTGDLQFKKHRLGFEAQVSSVFDIAVEDFNGDGFPDLYLVGNNYEISTQLGRLDALHGALLLNNSEGAFKNSTNTPFLQGPARNIQKININGRPHLVVTFNGGEPAVLELNLSENEHKD</sequence>
<dbReference type="KEGG" id="gfl:GRFL_2910"/>
<dbReference type="InterPro" id="IPR013517">
    <property type="entry name" value="FG-GAP"/>
</dbReference>
<dbReference type="InterPro" id="IPR011519">
    <property type="entry name" value="UnbV_ASPIC"/>
</dbReference>
<dbReference type="InterPro" id="IPR028994">
    <property type="entry name" value="Integrin_alpha_N"/>
</dbReference>
<reference evidence="1 2" key="1">
    <citation type="submission" date="2016-07" db="EMBL/GenBank/DDBJ databases">
        <title>Multi-omics approach to identify versatile polysaccharide utilization systems of a marine flavobacterium Gramella flava.</title>
        <authorList>
            <person name="Tang K."/>
        </authorList>
    </citation>
    <scope>NUCLEOTIDE SEQUENCE [LARGE SCALE GENOMIC DNA]</scope>
    <source>
        <strain evidence="1 2">JLT2011</strain>
    </source>
</reference>
<evidence type="ECO:0000313" key="2">
    <source>
        <dbReference type="Proteomes" id="UP000186230"/>
    </source>
</evidence>
<dbReference type="STRING" id="1229726.GRFL_2910"/>
<dbReference type="Pfam" id="PF07593">
    <property type="entry name" value="UnbV_ASPIC"/>
    <property type="match status" value="1"/>
</dbReference>
<accession>A0A1L7I8S3</accession>
<proteinExistence type="predicted"/>
<dbReference type="RefSeq" id="WP_236995804.1">
    <property type="nucleotide sequence ID" value="NZ_AMRU01000005.1"/>
</dbReference>
<dbReference type="InterPro" id="IPR027039">
    <property type="entry name" value="Crtac1"/>
</dbReference>
<dbReference type="AlphaFoldDB" id="A0A1L7I8S3"/>
<dbReference type="EMBL" id="CP016359">
    <property type="protein sequence ID" value="APU69634.1"/>
    <property type="molecule type" value="Genomic_DNA"/>
</dbReference>
<dbReference type="Pfam" id="PF13517">
    <property type="entry name" value="FG-GAP_3"/>
    <property type="match status" value="4"/>
</dbReference>
<dbReference type="PANTHER" id="PTHR16026:SF0">
    <property type="entry name" value="CARTILAGE ACIDIC PROTEIN 1"/>
    <property type="match status" value="1"/>
</dbReference>
<dbReference type="Proteomes" id="UP000186230">
    <property type="component" value="Chromosome"/>
</dbReference>
<keyword evidence="2" id="KW-1185">Reference proteome</keyword>